<name>A0A7S2V6D6_9STRA</name>
<keyword evidence="2" id="KW-0732">Signal</keyword>
<proteinExistence type="predicted"/>
<accession>A0A7S2V6D6</accession>
<protein>
    <submittedName>
        <fullName evidence="3">Uncharacterized protein</fullName>
    </submittedName>
</protein>
<feature type="region of interest" description="Disordered" evidence="1">
    <location>
        <begin position="167"/>
        <end position="187"/>
    </location>
</feature>
<gene>
    <name evidence="3" type="ORF">FJAP1339_LOCUS10472</name>
</gene>
<reference evidence="3" key="1">
    <citation type="submission" date="2021-01" db="EMBL/GenBank/DDBJ databases">
        <authorList>
            <person name="Corre E."/>
            <person name="Pelletier E."/>
            <person name="Niang G."/>
            <person name="Scheremetjew M."/>
            <person name="Finn R."/>
            <person name="Kale V."/>
            <person name="Holt S."/>
            <person name="Cochrane G."/>
            <person name="Meng A."/>
            <person name="Brown T."/>
            <person name="Cohen L."/>
        </authorList>
    </citation>
    <scope>NUCLEOTIDE SEQUENCE</scope>
    <source>
        <strain evidence="3">CCMP1661</strain>
    </source>
</reference>
<feature type="chain" id="PRO_5030516218" evidence="2">
    <location>
        <begin position="22"/>
        <end position="293"/>
    </location>
</feature>
<feature type="signal peptide" evidence="2">
    <location>
        <begin position="1"/>
        <end position="21"/>
    </location>
</feature>
<sequence>MSGKQNLITALWFGAVLCVLGFSPPSSLCTTTQCLSTSNRNFFGRIKQSSLHAKKAEARIEDISEKKRNEIVILQEPETQRCIEAYINVKAFVDDQEYIIAYPCDWAVAMAAENEAGDLELVELDSPLMDELFPFLEQHLEQDDIHLFRTPVTLTLQGEFMDEVDAEMEEDEEDEEEEEEDDEDVMSEEELKKLGVEVIERPAEKVDVEEEIIENEPTHDLAKMEQEVDHIATFWYKDVEYSLMKMVDPVLMVAKPDKVNRYFLLSEEEASKVNPLLEKLMLDHVVKNPEFDS</sequence>
<evidence type="ECO:0000256" key="2">
    <source>
        <dbReference type="SAM" id="SignalP"/>
    </source>
</evidence>
<evidence type="ECO:0000313" key="3">
    <source>
        <dbReference type="EMBL" id="CAD9872013.1"/>
    </source>
</evidence>
<dbReference type="Pfam" id="PF12527">
    <property type="entry name" value="DUF3727"/>
    <property type="match status" value="1"/>
</dbReference>
<dbReference type="InterPro" id="IPR022203">
    <property type="entry name" value="DUF3727"/>
</dbReference>
<organism evidence="3">
    <name type="scientific">Fibrocapsa japonica</name>
    <dbReference type="NCBI Taxonomy" id="94617"/>
    <lineage>
        <taxon>Eukaryota</taxon>
        <taxon>Sar</taxon>
        <taxon>Stramenopiles</taxon>
        <taxon>Ochrophyta</taxon>
        <taxon>Raphidophyceae</taxon>
        <taxon>Chattonellales</taxon>
        <taxon>Chattonellaceae</taxon>
        <taxon>Fibrocapsa</taxon>
    </lineage>
</organism>
<dbReference type="EMBL" id="HBHR01020609">
    <property type="protein sequence ID" value="CAD9872013.1"/>
    <property type="molecule type" value="Transcribed_RNA"/>
</dbReference>
<evidence type="ECO:0000256" key="1">
    <source>
        <dbReference type="SAM" id="MobiDB-lite"/>
    </source>
</evidence>
<dbReference type="AlphaFoldDB" id="A0A7S2V6D6"/>